<dbReference type="GO" id="GO:0003700">
    <property type="term" value="F:DNA-binding transcription factor activity"/>
    <property type="evidence" value="ECO:0007669"/>
    <property type="project" value="TreeGrafter"/>
</dbReference>
<evidence type="ECO:0000313" key="6">
    <source>
        <dbReference type="EMBL" id="QLY30274.1"/>
    </source>
</evidence>
<dbReference type="InterPro" id="IPR049484">
    <property type="entry name" value="Rv0078-like_C"/>
</dbReference>
<dbReference type="Pfam" id="PF21351">
    <property type="entry name" value="TetR_C_41"/>
    <property type="match status" value="1"/>
</dbReference>
<dbReference type="PANTHER" id="PTHR30055:SF234">
    <property type="entry name" value="HTH-TYPE TRANSCRIPTIONAL REGULATOR BETI"/>
    <property type="match status" value="1"/>
</dbReference>
<organism evidence="6 7">
    <name type="scientific">Nocardia huaxiensis</name>
    <dbReference type="NCBI Taxonomy" id="2755382"/>
    <lineage>
        <taxon>Bacteria</taxon>
        <taxon>Bacillati</taxon>
        <taxon>Actinomycetota</taxon>
        <taxon>Actinomycetes</taxon>
        <taxon>Mycobacteriales</taxon>
        <taxon>Nocardiaceae</taxon>
        <taxon>Nocardia</taxon>
    </lineage>
</organism>
<protein>
    <submittedName>
        <fullName evidence="6">TetR/AcrR family transcriptional regulator</fullName>
    </submittedName>
</protein>
<dbReference type="RefSeq" id="WP_181581472.1">
    <property type="nucleotide sequence ID" value="NZ_CP059399.1"/>
</dbReference>
<dbReference type="InterPro" id="IPR009057">
    <property type="entry name" value="Homeodomain-like_sf"/>
</dbReference>
<feature type="domain" description="HTH tetR-type" evidence="5">
    <location>
        <begin position="9"/>
        <end position="69"/>
    </location>
</feature>
<keyword evidence="3" id="KW-0804">Transcription</keyword>
<evidence type="ECO:0000256" key="3">
    <source>
        <dbReference type="ARBA" id="ARBA00023163"/>
    </source>
</evidence>
<accession>A0A7D6V9V5</accession>
<keyword evidence="2 4" id="KW-0238">DNA-binding</keyword>
<dbReference type="KEGG" id="nhu:H0264_34880"/>
<evidence type="ECO:0000256" key="1">
    <source>
        <dbReference type="ARBA" id="ARBA00023015"/>
    </source>
</evidence>
<reference evidence="6 7" key="1">
    <citation type="submission" date="2020-07" db="EMBL/GenBank/DDBJ databases">
        <authorList>
            <person name="Zhuang K."/>
            <person name="Ran Y."/>
        </authorList>
    </citation>
    <scope>NUCLEOTIDE SEQUENCE [LARGE SCALE GENOMIC DNA]</scope>
    <source>
        <strain evidence="6 7">WCH-YHL-001</strain>
    </source>
</reference>
<dbReference type="InterPro" id="IPR001647">
    <property type="entry name" value="HTH_TetR"/>
</dbReference>
<evidence type="ECO:0000313" key="7">
    <source>
        <dbReference type="Proteomes" id="UP000515512"/>
    </source>
</evidence>
<proteinExistence type="predicted"/>
<dbReference type="Pfam" id="PF00440">
    <property type="entry name" value="TetR_N"/>
    <property type="match status" value="1"/>
</dbReference>
<name>A0A7D6V9V5_9NOCA</name>
<evidence type="ECO:0000259" key="5">
    <source>
        <dbReference type="PROSITE" id="PS50977"/>
    </source>
</evidence>
<dbReference type="InterPro" id="IPR036271">
    <property type="entry name" value="Tet_transcr_reg_TetR-rel_C_sf"/>
</dbReference>
<evidence type="ECO:0000256" key="2">
    <source>
        <dbReference type="ARBA" id="ARBA00023125"/>
    </source>
</evidence>
<feature type="DNA-binding region" description="H-T-H motif" evidence="4">
    <location>
        <begin position="32"/>
        <end position="51"/>
    </location>
</feature>
<dbReference type="SUPFAM" id="SSF48498">
    <property type="entry name" value="Tetracyclin repressor-like, C-terminal domain"/>
    <property type="match status" value="1"/>
</dbReference>
<sequence>MAKQAERSESTRAALVTAARELFAERGYAAVGTPEIVDRAGSSRGALYHQFKDKQDLFRAVYEQIEQEILQEVGAAMAATPPADAVAALEAGLHTFLMTCVEPERVRIALIDAPAVLGWQEWRALDEKYGLGLIMAGLQAGIAAGALRGDLAIRPLALLILSALGEAALLIASSDDPETARAETEPAVLALLDGLRV</sequence>
<dbReference type="PANTHER" id="PTHR30055">
    <property type="entry name" value="HTH-TYPE TRANSCRIPTIONAL REGULATOR RUTR"/>
    <property type="match status" value="1"/>
</dbReference>
<keyword evidence="1" id="KW-0805">Transcription regulation</keyword>
<dbReference type="GO" id="GO:0000976">
    <property type="term" value="F:transcription cis-regulatory region binding"/>
    <property type="evidence" value="ECO:0007669"/>
    <property type="project" value="TreeGrafter"/>
</dbReference>
<gene>
    <name evidence="6" type="ORF">H0264_34880</name>
</gene>
<dbReference type="AlphaFoldDB" id="A0A7D6V9V5"/>
<dbReference type="Gene3D" id="1.10.357.10">
    <property type="entry name" value="Tetracycline Repressor, domain 2"/>
    <property type="match status" value="1"/>
</dbReference>
<evidence type="ECO:0000256" key="4">
    <source>
        <dbReference type="PROSITE-ProRule" id="PRU00335"/>
    </source>
</evidence>
<dbReference type="SUPFAM" id="SSF46689">
    <property type="entry name" value="Homeodomain-like"/>
    <property type="match status" value="1"/>
</dbReference>
<keyword evidence="7" id="KW-1185">Reference proteome</keyword>
<dbReference type="Proteomes" id="UP000515512">
    <property type="component" value="Chromosome"/>
</dbReference>
<dbReference type="EMBL" id="CP059399">
    <property type="protein sequence ID" value="QLY30274.1"/>
    <property type="molecule type" value="Genomic_DNA"/>
</dbReference>
<dbReference type="PRINTS" id="PR00455">
    <property type="entry name" value="HTHTETR"/>
</dbReference>
<dbReference type="InterPro" id="IPR050109">
    <property type="entry name" value="HTH-type_TetR-like_transc_reg"/>
</dbReference>
<dbReference type="PROSITE" id="PS50977">
    <property type="entry name" value="HTH_TETR_2"/>
    <property type="match status" value="1"/>
</dbReference>